<evidence type="ECO:0000256" key="5">
    <source>
        <dbReference type="NCBIfam" id="TIGR01696"/>
    </source>
</evidence>
<comment type="function">
    <text evidence="4">Isomerase that catalyzes the conversion of deoxy-ribose 1-phosphate (dRib-1-P) and ribose 1-phosphate (Rib-1-P) to deoxy-ribose 5-phosphate (dRib-5-P) and ribose 5-phosphate (Rib-5-P), respectively.</text>
</comment>
<dbReference type="FunCoup" id="A0A423Q0K6">
    <property type="interactions" value="157"/>
</dbReference>
<comment type="subcellular location">
    <subcellularLocation>
        <location evidence="4">Cytoplasm</location>
    </subcellularLocation>
</comment>
<evidence type="ECO:0000256" key="4">
    <source>
        <dbReference type="HAMAP-Rule" id="MF_00740"/>
    </source>
</evidence>
<protein>
    <recommendedName>
        <fullName evidence="4 5">Phosphopentomutase</fullName>
        <ecNumber evidence="4 5">5.4.2.7</ecNumber>
    </recommendedName>
    <alternativeName>
        <fullName evidence="4">Phosphodeoxyribomutase</fullName>
    </alternativeName>
</protein>
<dbReference type="SUPFAM" id="SSF143856">
    <property type="entry name" value="DeoB insert domain-like"/>
    <property type="match status" value="1"/>
</dbReference>
<evidence type="ECO:0000256" key="1">
    <source>
        <dbReference type="ARBA" id="ARBA00010373"/>
    </source>
</evidence>
<comment type="cofactor">
    <cofactor evidence="4">
        <name>Mn(2+)</name>
        <dbReference type="ChEBI" id="CHEBI:29035"/>
    </cofactor>
    <text evidence="4">Binds 2 manganese ions.</text>
</comment>
<gene>
    <name evidence="4" type="primary">deoB</name>
    <name evidence="7" type="ORF">SAJA_02220</name>
</gene>
<keyword evidence="4" id="KW-0963">Cytoplasm</keyword>
<dbReference type="GO" id="GO:0006015">
    <property type="term" value="P:5-phosphoribose 1-diphosphate biosynthetic process"/>
    <property type="evidence" value="ECO:0007669"/>
    <property type="project" value="UniProtKB-UniPathway"/>
</dbReference>
<dbReference type="HAMAP" id="MF_00740">
    <property type="entry name" value="Phosphopentomut"/>
    <property type="match status" value="1"/>
</dbReference>
<dbReference type="AlphaFoldDB" id="A0A423Q0K6"/>
<feature type="domain" description="Metalloenzyme" evidence="6">
    <location>
        <begin position="5"/>
        <end position="387"/>
    </location>
</feature>
<dbReference type="EC" id="5.4.2.7" evidence="4 5"/>
<feature type="binding site" evidence="4">
    <location>
        <position position="12"/>
    </location>
    <ligand>
        <name>Mn(2+)</name>
        <dbReference type="ChEBI" id="CHEBI:29035"/>
        <label>1</label>
    </ligand>
</feature>
<accession>A0A423Q0K6</accession>
<dbReference type="CDD" id="cd16009">
    <property type="entry name" value="PPM"/>
    <property type="match status" value="1"/>
</dbReference>
<keyword evidence="2 4" id="KW-0479">Metal-binding</keyword>
<feature type="binding site" evidence="4">
    <location>
        <position position="337"/>
    </location>
    <ligand>
        <name>Mn(2+)</name>
        <dbReference type="ChEBI" id="CHEBI:29035"/>
        <label>1</label>
    </ligand>
</feature>
<evidence type="ECO:0000256" key="2">
    <source>
        <dbReference type="ARBA" id="ARBA00022723"/>
    </source>
</evidence>
<dbReference type="GO" id="GO:0009117">
    <property type="term" value="P:nucleotide metabolic process"/>
    <property type="evidence" value="ECO:0007669"/>
    <property type="project" value="UniProtKB-UniRule"/>
</dbReference>
<dbReference type="GO" id="GO:0000287">
    <property type="term" value="F:magnesium ion binding"/>
    <property type="evidence" value="ECO:0007669"/>
    <property type="project" value="UniProtKB-UniRule"/>
</dbReference>
<dbReference type="Gene3D" id="3.30.70.1250">
    <property type="entry name" value="Phosphopentomutase"/>
    <property type="match status" value="1"/>
</dbReference>
<dbReference type="Proteomes" id="UP000285310">
    <property type="component" value="Unassembled WGS sequence"/>
</dbReference>
<comment type="catalytic activity">
    <reaction evidence="4">
        <text>2-deoxy-alpha-D-ribose 1-phosphate = 2-deoxy-D-ribose 5-phosphate</text>
        <dbReference type="Rhea" id="RHEA:27658"/>
        <dbReference type="ChEBI" id="CHEBI:57259"/>
        <dbReference type="ChEBI" id="CHEBI:62877"/>
        <dbReference type="EC" id="5.4.2.7"/>
    </reaction>
</comment>
<dbReference type="OrthoDB" id="9769930at2"/>
<dbReference type="PANTHER" id="PTHR21110">
    <property type="entry name" value="PHOSPHOPENTOMUTASE"/>
    <property type="match status" value="1"/>
</dbReference>
<dbReference type="RefSeq" id="WP_123657027.1">
    <property type="nucleotide sequence ID" value="NZ_AYKG01000004.1"/>
</dbReference>
<keyword evidence="4" id="KW-0413">Isomerase</keyword>
<dbReference type="PIRSF" id="PIRSF001491">
    <property type="entry name" value="Ppentomutase"/>
    <property type="match status" value="1"/>
</dbReference>
<dbReference type="NCBIfam" id="TIGR01696">
    <property type="entry name" value="deoB"/>
    <property type="match status" value="1"/>
</dbReference>
<feature type="binding site" evidence="4">
    <location>
        <position position="296"/>
    </location>
    <ligand>
        <name>Mn(2+)</name>
        <dbReference type="ChEBI" id="CHEBI:29035"/>
        <label>2</label>
    </ligand>
</feature>
<dbReference type="EMBL" id="AYKG01000004">
    <property type="protein sequence ID" value="ROO31773.1"/>
    <property type="molecule type" value="Genomic_DNA"/>
</dbReference>
<evidence type="ECO:0000256" key="3">
    <source>
        <dbReference type="ARBA" id="ARBA00023211"/>
    </source>
</evidence>
<dbReference type="GO" id="GO:0008973">
    <property type="term" value="F:phosphopentomutase activity"/>
    <property type="evidence" value="ECO:0007669"/>
    <property type="project" value="UniProtKB-UniRule"/>
</dbReference>
<dbReference type="Pfam" id="PF01676">
    <property type="entry name" value="Metalloenzyme"/>
    <property type="match status" value="1"/>
</dbReference>
<feature type="binding site" evidence="4">
    <location>
        <position position="301"/>
    </location>
    <ligand>
        <name>Mn(2+)</name>
        <dbReference type="ChEBI" id="CHEBI:29035"/>
        <label>2</label>
    </ligand>
</feature>
<dbReference type="GO" id="GO:0006018">
    <property type="term" value="P:2-deoxyribose 1-phosphate catabolic process"/>
    <property type="evidence" value="ECO:0007669"/>
    <property type="project" value="UniProtKB-UniRule"/>
</dbReference>
<feature type="binding site" evidence="4">
    <location>
        <position position="338"/>
    </location>
    <ligand>
        <name>Mn(2+)</name>
        <dbReference type="ChEBI" id="CHEBI:29035"/>
        <label>1</label>
    </ligand>
</feature>
<dbReference type="SUPFAM" id="SSF53649">
    <property type="entry name" value="Alkaline phosphatase-like"/>
    <property type="match status" value="1"/>
</dbReference>
<comment type="pathway">
    <text evidence="4">Carbohydrate degradation; 2-deoxy-D-ribose 1-phosphate degradation; D-glyceraldehyde 3-phosphate and acetaldehyde from 2-deoxy-alpha-D-ribose 1-phosphate: step 1/2.</text>
</comment>
<proteinExistence type="inferred from homology"/>
<feature type="binding site" evidence="4">
    <location>
        <position position="349"/>
    </location>
    <ligand>
        <name>Mn(2+)</name>
        <dbReference type="ChEBI" id="CHEBI:29035"/>
        <label>2</label>
    </ligand>
</feature>
<evidence type="ECO:0000313" key="8">
    <source>
        <dbReference type="Proteomes" id="UP000285310"/>
    </source>
</evidence>
<comment type="caution">
    <text evidence="7">The sequence shown here is derived from an EMBL/GenBank/DDBJ whole genome shotgun (WGS) entry which is preliminary data.</text>
</comment>
<dbReference type="InterPro" id="IPR017850">
    <property type="entry name" value="Alkaline_phosphatase_core_sf"/>
</dbReference>
<evidence type="ECO:0000313" key="7">
    <source>
        <dbReference type="EMBL" id="ROO31773.1"/>
    </source>
</evidence>
<dbReference type="GO" id="GO:0043094">
    <property type="term" value="P:metabolic compound salvage"/>
    <property type="evidence" value="ECO:0007669"/>
    <property type="project" value="UniProtKB-UniRule"/>
</dbReference>
<dbReference type="PANTHER" id="PTHR21110:SF0">
    <property type="entry name" value="PHOSPHOPENTOMUTASE"/>
    <property type="match status" value="1"/>
</dbReference>
<dbReference type="InterPro" id="IPR006124">
    <property type="entry name" value="Metalloenzyme"/>
</dbReference>
<keyword evidence="8" id="KW-1185">Reference proteome</keyword>
<dbReference type="InParanoid" id="A0A423Q0K6"/>
<comment type="catalytic activity">
    <reaction evidence="4">
        <text>alpha-D-ribose 1-phosphate = D-ribose 5-phosphate</text>
        <dbReference type="Rhea" id="RHEA:18793"/>
        <dbReference type="ChEBI" id="CHEBI:57720"/>
        <dbReference type="ChEBI" id="CHEBI:78346"/>
        <dbReference type="EC" id="5.4.2.7"/>
    </reaction>
</comment>
<dbReference type="GO" id="GO:0005829">
    <property type="term" value="C:cytosol"/>
    <property type="evidence" value="ECO:0007669"/>
    <property type="project" value="TreeGrafter"/>
</dbReference>
<dbReference type="GO" id="GO:0030145">
    <property type="term" value="F:manganese ion binding"/>
    <property type="evidence" value="ECO:0007669"/>
    <property type="project" value="UniProtKB-UniRule"/>
</dbReference>
<dbReference type="UniPathway" id="UPA00087">
    <property type="reaction ID" value="UER00173"/>
</dbReference>
<sequence>MSAGRCIVLVMDSLGIGAAPDAAGYGDDGADTLGHIVAETRDLRLPVLAGLGLARAAEAARGQPLAHDIGDVNDNAAWAHALPVGRPKGSTGGHWEIAGLPVHEDWGYFGRDSADPYPAGLLEALAGQAGIDGVITVGRASGTAVIAEHGEAHVQSGRPIVYTSADSVLQIAAHERVFGLARLYAVCEAARTLCDAYRIARVIARPFVGEGAGDFRRTDNRRDFAMPPSAATLLDRLQAHGVPVITFGKIGDLFAHRGIDTQHPATGQEQVFDALADTLANRPEPGFLFANFCDFDSKYGHRRDVAGYAGELVAFDARLGRFLAELSPNDRLIITADHGNDPTAPGSDHTRECVPVLLHGAGVSPGNHGRRDGFADVGATVAAFFDLPATGLTGRPITYETDS</sequence>
<dbReference type="InterPro" id="IPR024052">
    <property type="entry name" value="Phosphopentomutase_DeoB_cap_sf"/>
</dbReference>
<name>A0A423Q0K6_9GAMM</name>
<dbReference type="NCBIfam" id="NF003766">
    <property type="entry name" value="PRK05362.1"/>
    <property type="match status" value="1"/>
</dbReference>
<reference evidence="7 8" key="1">
    <citation type="submission" date="2013-10" db="EMBL/GenBank/DDBJ databases">
        <title>Salinisphaera japonica YTM-1 Genome Sequencing.</title>
        <authorList>
            <person name="Lai Q."/>
            <person name="Li C."/>
            <person name="Shao Z."/>
        </authorList>
    </citation>
    <scope>NUCLEOTIDE SEQUENCE [LARGE SCALE GENOMIC DNA]</scope>
    <source>
        <strain evidence="7 8">YTM-1</strain>
    </source>
</reference>
<dbReference type="InterPro" id="IPR010045">
    <property type="entry name" value="DeoB"/>
</dbReference>
<organism evidence="7 8">
    <name type="scientific">Salinisphaera japonica YTM-1</name>
    <dbReference type="NCBI Taxonomy" id="1209778"/>
    <lineage>
        <taxon>Bacteria</taxon>
        <taxon>Pseudomonadati</taxon>
        <taxon>Pseudomonadota</taxon>
        <taxon>Gammaproteobacteria</taxon>
        <taxon>Salinisphaerales</taxon>
        <taxon>Salinisphaeraceae</taxon>
        <taxon>Salinisphaera</taxon>
    </lineage>
</organism>
<dbReference type="Gene3D" id="3.40.720.10">
    <property type="entry name" value="Alkaline Phosphatase, subunit A"/>
    <property type="match status" value="1"/>
</dbReference>
<evidence type="ECO:0000259" key="6">
    <source>
        <dbReference type="Pfam" id="PF01676"/>
    </source>
</evidence>
<keyword evidence="3 4" id="KW-0464">Manganese</keyword>
<comment type="similarity">
    <text evidence="1 4">Belongs to the phosphopentomutase family.</text>
</comment>